<name>A0A8S2TBF6_9BILA</name>
<organism evidence="1 2">
    <name type="scientific">Rotaria magnacalcarata</name>
    <dbReference type="NCBI Taxonomy" id="392030"/>
    <lineage>
        <taxon>Eukaryota</taxon>
        <taxon>Metazoa</taxon>
        <taxon>Spiralia</taxon>
        <taxon>Gnathifera</taxon>
        <taxon>Rotifera</taxon>
        <taxon>Eurotatoria</taxon>
        <taxon>Bdelloidea</taxon>
        <taxon>Philodinida</taxon>
        <taxon>Philodinidae</taxon>
        <taxon>Rotaria</taxon>
    </lineage>
</organism>
<gene>
    <name evidence="1" type="ORF">GIL414_LOCUS24911</name>
</gene>
<dbReference type="Proteomes" id="UP000681720">
    <property type="component" value="Unassembled WGS sequence"/>
</dbReference>
<dbReference type="EMBL" id="CAJOBJ010032144">
    <property type="protein sequence ID" value="CAF4279351.1"/>
    <property type="molecule type" value="Genomic_DNA"/>
</dbReference>
<protein>
    <submittedName>
        <fullName evidence="1">Uncharacterized protein</fullName>
    </submittedName>
</protein>
<evidence type="ECO:0000313" key="2">
    <source>
        <dbReference type="Proteomes" id="UP000681720"/>
    </source>
</evidence>
<dbReference type="AlphaFoldDB" id="A0A8S2TBF6"/>
<comment type="caution">
    <text evidence="1">The sequence shown here is derived from an EMBL/GenBank/DDBJ whole genome shotgun (WGS) entry which is preliminary data.</text>
</comment>
<accession>A0A8S2TBF6</accession>
<sequence>KQRQKILSTVSKHDQTYLDEANAMQIKRFETPRTLSRGLSNIEAAYAKVVSQNIRF</sequence>
<proteinExistence type="predicted"/>
<evidence type="ECO:0000313" key="1">
    <source>
        <dbReference type="EMBL" id="CAF4279351.1"/>
    </source>
</evidence>
<reference evidence="1" key="1">
    <citation type="submission" date="2021-02" db="EMBL/GenBank/DDBJ databases">
        <authorList>
            <person name="Nowell W R."/>
        </authorList>
    </citation>
    <scope>NUCLEOTIDE SEQUENCE</scope>
</reference>
<feature type="non-terminal residue" evidence="1">
    <location>
        <position position="1"/>
    </location>
</feature>